<dbReference type="InterPro" id="IPR025983">
    <property type="entry name" value="Cys_rich_CPCC"/>
</dbReference>
<sequence>MPECDSQGQKKKVACPCCKFLTLEARGWYEICPVCGWEDSGQDDNNADEYIGGPNHVTLTEARLNFATFGASEERRRSRVRAASPDERPEP</sequence>
<dbReference type="Pfam" id="PF14206">
    <property type="entry name" value="Cys_rich_CPCC"/>
    <property type="match status" value="1"/>
</dbReference>
<protein>
    <recommendedName>
        <fullName evidence="2">Cysteine-rich CPCC domain-containing protein</fullName>
    </recommendedName>
</protein>
<gene>
    <name evidence="3" type="ORF">SSPO_074500</name>
</gene>
<dbReference type="EMBL" id="AP019620">
    <property type="protein sequence ID" value="BBJ44732.1"/>
    <property type="molecule type" value="Genomic_DNA"/>
</dbReference>
<accession>A0A499UUB4</accession>
<name>A0A499UUB4_9ACTN</name>
<evidence type="ECO:0000313" key="3">
    <source>
        <dbReference type="EMBL" id="BBJ44732.1"/>
    </source>
</evidence>
<evidence type="ECO:0000256" key="1">
    <source>
        <dbReference type="SAM" id="MobiDB-lite"/>
    </source>
</evidence>
<organism evidence="3 4">
    <name type="scientific">Streptomyces antimycoticus</name>
    <dbReference type="NCBI Taxonomy" id="68175"/>
    <lineage>
        <taxon>Bacteria</taxon>
        <taxon>Bacillati</taxon>
        <taxon>Actinomycetota</taxon>
        <taxon>Actinomycetes</taxon>
        <taxon>Kitasatosporales</taxon>
        <taxon>Streptomycetaceae</taxon>
        <taxon>Streptomyces</taxon>
        <taxon>Streptomyces violaceusniger group</taxon>
    </lineage>
</organism>
<dbReference type="AlphaFoldDB" id="A0A499UUB4"/>
<reference evidence="3 4" key="1">
    <citation type="journal article" date="2020" name="Int. J. Syst. Evol. Microbiol.">
        <title>Reclassification of Streptomyces castelarensis and Streptomyces sporoclivatus as later heterotypic synonyms of Streptomyces antimycoticus.</title>
        <authorList>
            <person name="Komaki H."/>
            <person name="Tamura T."/>
        </authorList>
    </citation>
    <scope>NUCLEOTIDE SEQUENCE [LARGE SCALE GENOMIC DNA]</scope>
    <source>
        <strain evidence="3 4">NBRC 100767</strain>
    </source>
</reference>
<feature type="domain" description="Cysteine-rich CPCC" evidence="2">
    <location>
        <begin position="14"/>
        <end position="87"/>
    </location>
</feature>
<proteinExistence type="predicted"/>
<feature type="region of interest" description="Disordered" evidence="1">
    <location>
        <begin position="70"/>
        <end position="91"/>
    </location>
</feature>
<evidence type="ECO:0000313" key="4">
    <source>
        <dbReference type="Proteomes" id="UP000463951"/>
    </source>
</evidence>
<dbReference type="Proteomes" id="UP000463951">
    <property type="component" value="Chromosome"/>
</dbReference>
<evidence type="ECO:0000259" key="2">
    <source>
        <dbReference type="Pfam" id="PF14206"/>
    </source>
</evidence>